<dbReference type="GO" id="GO:0005524">
    <property type="term" value="F:ATP binding"/>
    <property type="evidence" value="ECO:0007669"/>
    <property type="project" value="UniProtKB-KW"/>
</dbReference>
<dbReference type="Pfam" id="PF08352">
    <property type="entry name" value="oligo_HPY"/>
    <property type="match status" value="1"/>
</dbReference>
<organism evidence="5">
    <name type="scientific">Anaerolinea thermolimosa</name>
    <dbReference type="NCBI Taxonomy" id="229919"/>
    <lineage>
        <taxon>Bacteria</taxon>
        <taxon>Bacillati</taxon>
        <taxon>Chloroflexota</taxon>
        <taxon>Anaerolineae</taxon>
        <taxon>Anaerolineales</taxon>
        <taxon>Anaerolineaceae</taxon>
        <taxon>Anaerolinea</taxon>
    </lineage>
</organism>
<keyword evidence="1" id="KW-0813">Transport</keyword>
<dbReference type="NCBIfam" id="TIGR01727">
    <property type="entry name" value="oligo_HPY"/>
    <property type="match status" value="1"/>
</dbReference>
<dbReference type="InterPro" id="IPR013563">
    <property type="entry name" value="Oligopep_ABC_C"/>
</dbReference>
<name>A0A7C4KJM3_9CHLR</name>
<reference evidence="5" key="1">
    <citation type="journal article" date="2020" name="mSystems">
        <title>Genome- and Community-Level Interaction Insights into Carbon Utilization and Element Cycling Functions of Hydrothermarchaeota in Hydrothermal Sediment.</title>
        <authorList>
            <person name="Zhou Z."/>
            <person name="Liu Y."/>
            <person name="Xu W."/>
            <person name="Pan J."/>
            <person name="Luo Z.H."/>
            <person name="Li M."/>
        </authorList>
    </citation>
    <scope>NUCLEOTIDE SEQUENCE [LARGE SCALE GENOMIC DNA]</scope>
    <source>
        <strain evidence="5">SpSt-573</strain>
    </source>
</reference>
<dbReference type="SMART" id="SM00382">
    <property type="entry name" value="AAA"/>
    <property type="match status" value="1"/>
</dbReference>
<dbReference type="InterPro" id="IPR003593">
    <property type="entry name" value="AAA+_ATPase"/>
</dbReference>
<dbReference type="AlphaFoldDB" id="A0A7C4KJM3"/>
<sequence>MPELHSEETLLQVEGLTKVFTIRHGLASTRFMAVDHVHFSIQAGRPEILAIAGESGSGKTTLAQMILGLVEPTSGNLFFKGRNITHLPARERRAWFMKEVQPVFQDPFSAFSPLKKVESYLYETALNFGVADKKNVDTHVDNTLGTVGLSLREIKGRYPNELSGGQMQRVAIARALITNPSLLVADEPVSMLDASLRMSIVNTLRDLKEAHKVNVIYITHDLATAFYAADRIAIMLRGWVVELGSVEQVLGQPLHPYTQILKHSVPEPDPAKKWKEKVVLARAETEEFLRAGCKFATRCPRVMDICKQDVPPDIWIEGRLIKCHLYTESPASGDNPLASS</sequence>
<feature type="domain" description="ABC transporter" evidence="4">
    <location>
        <begin position="11"/>
        <end position="262"/>
    </location>
</feature>
<dbReference type="Pfam" id="PF00005">
    <property type="entry name" value="ABC_tran"/>
    <property type="match status" value="1"/>
</dbReference>
<accession>A0A7C4KJM3</accession>
<comment type="caution">
    <text evidence="5">The sequence shown here is derived from an EMBL/GenBank/DDBJ whole genome shotgun (WGS) entry which is preliminary data.</text>
</comment>
<evidence type="ECO:0000256" key="1">
    <source>
        <dbReference type="ARBA" id="ARBA00022448"/>
    </source>
</evidence>
<proteinExistence type="predicted"/>
<dbReference type="PANTHER" id="PTHR43230">
    <property type="entry name" value="ABC-TYPE DIPEPTIDE/OLIGOPEPTIDE TRANSPORT SYSTEM, ATPASE COMPONENT"/>
    <property type="match status" value="1"/>
</dbReference>
<keyword evidence="2" id="KW-0547">Nucleotide-binding</keyword>
<gene>
    <name evidence="5" type="ORF">ENT37_09530</name>
</gene>
<dbReference type="InterPro" id="IPR027417">
    <property type="entry name" value="P-loop_NTPase"/>
</dbReference>
<keyword evidence="3 5" id="KW-0067">ATP-binding</keyword>
<dbReference type="Gene3D" id="3.40.50.300">
    <property type="entry name" value="P-loop containing nucleotide triphosphate hydrolases"/>
    <property type="match status" value="1"/>
</dbReference>
<dbReference type="PROSITE" id="PS00211">
    <property type="entry name" value="ABC_TRANSPORTER_1"/>
    <property type="match status" value="1"/>
</dbReference>
<dbReference type="CDD" id="cd03257">
    <property type="entry name" value="ABC_NikE_OppD_transporters"/>
    <property type="match status" value="1"/>
</dbReference>
<dbReference type="PROSITE" id="PS50893">
    <property type="entry name" value="ABC_TRANSPORTER_2"/>
    <property type="match status" value="1"/>
</dbReference>
<evidence type="ECO:0000256" key="3">
    <source>
        <dbReference type="ARBA" id="ARBA00022840"/>
    </source>
</evidence>
<protein>
    <submittedName>
        <fullName evidence="5">ABC transporter ATP-binding protein</fullName>
    </submittedName>
</protein>
<dbReference type="EMBL" id="DSYK01000462">
    <property type="protein sequence ID" value="HGS22097.1"/>
    <property type="molecule type" value="Genomic_DNA"/>
</dbReference>
<dbReference type="SUPFAM" id="SSF52540">
    <property type="entry name" value="P-loop containing nucleoside triphosphate hydrolases"/>
    <property type="match status" value="1"/>
</dbReference>
<dbReference type="InterPro" id="IPR003439">
    <property type="entry name" value="ABC_transporter-like_ATP-bd"/>
</dbReference>
<dbReference type="InterPro" id="IPR017871">
    <property type="entry name" value="ABC_transporter-like_CS"/>
</dbReference>
<evidence type="ECO:0000256" key="2">
    <source>
        <dbReference type="ARBA" id="ARBA00022741"/>
    </source>
</evidence>
<dbReference type="GO" id="GO:0015833">
    <property type="term" value="P:peptide transport"/>
    <property type="evidence" value="ECO:0007669"/>
    <property type="project" value="InterPro"/>
</dbReference>
<evidence type="ECO:0000313" key="5">
    <source>
        <dbReference type="EMBL" id="HGS22097.1"/>
    </source>
</evidence>
<dbReference type="GO" id="GO:0016887">
    <property type="term" value="F:ATP hydrolysis activity"/>
    <property type="evidence" value="ECO:0007669"/>
    <property type="project" value="InterPro"/>
</dbReference>
<dbReference type="PANTHER" id="PTHR43230:SF1">
    <property type="entry name" value="OLIGOPEPTIDE ABC TRANSPORTER, ATP-BINDING PROTEIN"/>
    <property type="match status" value="1"/>
</dbReference>
<evidence type="ECO:0000259" key="4">
    <source>
        <dbReference type="PROSITE" id="PS50893"/>
    </source>
</evidence>